<feature type="domain" description="RRM" evidence="12">
    <location>
        <begin position="7"/>
        <end position="86"/>
    </location>
</feature>
<gene>
    <name evidence="13" type="ORF">CEUSTIGMA_g2571.t1</name>
</gene>
<keyword evidence="9" id="KW-0687">Ribonucleoprotein</keyword>
<keyword evidence="3" id="KW-0507">mRNA processing</keyword>
<evidence type="ECO:0000256" key="5">
    <source>
        <dbReference type="ARBA" id="ARBA00022737"/>
    </source>
</evidence>
<comment type="caution">
    <text evidence="13">The sequence shown here is derived from an EMBL/GenBank/DDBJ whole genome shotgun (WGS) entry which is preliminary data.</text>
</comment>
<dbReference type="GO" id="GO:0030532">
    <property type="term" value="C:small nuclear ribonucleoprotein complex"/>
    <property type="evidence" value="ECO:0007669"/>
    <property type="project" value="UniProtKB-ARBA"/>
</dbReference>
<comment type="subcellular location">
    <subcellularLocation>
        <location evidence="1">Nucleus</location>
    </subcellularLocation>
</comment>
<dbReference type="EMBL" id="BEGY01000010">
    <property type="protein sequence ID" value="GAX75127.1"/>
    <property type="molecule type" value="Genomic_DNA"/>
</dbReference>
<keyword evidence="14" id="KW-1185">Reference proteome</keyword>
<feature type="domain" description="RRM" evidence="12">
    <location>
        <begin position="145"/>
        <end position="219"/>
    </location>
</feature>
<evidence type="ECO:0000259" key="12">
    <source>
        <dbReference type="PROSITE" id="PS50102"/>
    </source>
</evidence>
<evidence type="ECO:0000256" key="1">
    <source>
        <dbReference type="ARBA" id="ARBA00004123"/>
    </source>
</evidence>
<evidence type="ECO:0000256" key="9">
    <source>
        <dbReference type="ARBA" id="ARBA00023274"/>
    </source>
</evidence>
<comment type="similarity">
    <text evidence="2">Belongs to the RRM U1 A/B'' family.</text>
</comment>
<keyword evidence="5" id="KW-0677">Repeat</keyword>
<evidence type="ECO:0000256" key="6">
    <source>
        <dbReference type="ARBA" id="ARBA00022884"/>
    </source>
</evidence>
<dbReference type="CDD" id="cd12247">
    <property type="entry name" value="RRM2_U1A_like"/>
    <property type="match status" value="1"/>
</dbReference>
<evidence type="ECO:0000256" key="2">
    <source>
        <dbReference type="ARBA" id="ARBA00007243"/>
    </source>
</evidence>
<dbReference type="PANTHER" id="PTHR10501">
    <property type="entry name" value="U1 SMALL NUCLEAR RIBONUCLEOPROTEIN A/U2 SMALL NUCLEAR RIBONUCLEOPROTEIN B"/>
    <property type="match status" value="1"/>
</dbReference>
<evidence type="ECO:0000313" key="14">
    <source>
        <dbReference type="Proteomes" id="UP000232323"/>
    </source>
</evidence>
<keyword evidence="8" id="KW-0539">Nucleus</keyword>
<dbReference type="Pfam" id="PF00076">
    <property type="entry name" value="RRM_1"/>
    <property type="match status" value="2"/>
</dbReference>
<name>A0A250WWB9_9CHLO</name>
<dbReference type="SUPFAM" id="SSF54928">
    <property type="entry name" value="RNA-binding domain, RBD"/>
    <property type="match status" value="1"/>
</dbReference>
<feature type="region of interest" description="Disordered" evidence="11">
    <location>
        <begin position="93"/>
        <end position="145"/>
    </location>
</feature>
<dbReference type="GO" id="GO:0005681">
    <property type="term" value="C:spliceosomal complex"/>
    <property type="evidence" value="ECO:0007669"/>
    <property type="project" value="UniProtKB-KW"/>
</dbReference>
<dbReference type="InterPro" id="IPR000504">
    <property type="entry name" value="RRM_dom"/>
</dbReference>
<feature type="compositionally biased region" description="Basic and acidic residues" evidence="11">
    <location>
        <begin position="115"/>
        <end position="124"/>
    </location>
</feature>
<dbReference type="AlphaFoldDB" id="A0A250WWB9"/>
<dbReference type="CDD" id="cd12246">
    <property type="entry name" value="RRM1_U1A_like"/>
    <property type="match status" value="1"/>
</dbReference>
<evidence type="ECO:0000256" key="3">
    <source>
        <dbReference type="ARBA" id="ARBA00022664"/>
    </source>
</evidence>
<organism evidence="13 14">
    <name type="scientific">Chlamydomonas eustigma</name>
    <dbReference type="NCBI Taxonomy" id="1157962"/>
    <lineage>
        <taxon>Eukaryota</taxon>
        <taxon>Viridiplantae</taxon>
        <taxon>Chlorophyta</taxon>
        <taxon>core chlorophytes</taxon>
        <taxon>Chlorophyceae</taxon>
        <taxon>CS clade</taxon>
        <taxon>Chlamydomonadales</taxon>
        <taxon>Chlamydomonadaceae</taxon>
        <taxon>Chlamydomonas</taxon>
    </lineage>
</organism>
<evidence type="ECO:0000256" key="8">
    <source>
        <dbReference type="ARBA" id="ARBA00023242"/>
    </source>
</evidence>
<dbReference type="OrthoDB" id="277802at2759"/>
<keyword evidence="7" id="KW-0508">mRNA splicing</keyword>
<keyword evidence="4" id="KW-0747">Spliceosome</keyword>
<keyword evidence="6 10" id="KW-0694">RNA-binding</keyword>
<sequence length="219" mass="24307">MDVPPNQTIYVGNLYEKLPKEELKKCMYAMFSQFGRIVDVVALKTLRLRGQAWVVFSDVSAATNALRTMQGFPFFDKPIRIQFARTKSDAVSKLDGSYKPSKSERSKKNAAARDQLLKRNKERAASGLPSRGTASGPEGNSSPNKILFVQNLPEASTEAMLSLLFQQFPGFKEVRMVDSRPGIAFIEYENEVQSGVALQGLQGFKVTPQNAMAISYAKQ</sequence>
<dbReference type="InterPro" id="IPR012677">
    <property type="entry name" value="Nucleotide-bd_a/b_plait_sf"/>
</dbReference>
<dbReference type="PROSITE" id="PS50102">
    <property type="entry name" value="RRM"/>
    <property type="match status" value="2"/>
</dbReference>
<dbReference type="Gene3D" id="3.30.70.330">
    <property type="match status" value="2"/>
</dbReference>
<evidence type="ECO:0000256" key="10">
    <source>
        <dbReference type="PROSITE-ProRule" id="PRU00176"/>
    </source>
</evidence>
<dbReference type="SMART" id="SM00360">
    <property type="entry name" value="RRM"/>
    <property type="match status" value="2"/>
</dbReference>
<protein>
    <recommendedName>
        <fullName evidence="12">RRM domain-containing protein</fullName>
    </recommendedName>
</protein>
<dbReference type="FunFam" id="3.30.70.330:FF:000029">
    <property type="entry name" value="U2 small nuclear ribonucleoprotein B"/>
    <property type="match status" value="1"/>
</dbReference>
<accession>A0A250WWB9</accession>
<dbReference type="GO" id="GO:0006397">
    <property type="term" value="P:mRNA processing"/>
    <property type="evidence" value="ECO:0007669"/>
    <property type="project" value="UniProtKB-KW"/>
</dbReference>
<dbReference type="Proteomes" id="UP000232323">
    <property type="component" value="Unassembled WGS sequence"/>
</dbReference>
<evidence type="ECO:0000256" key="4">
    <source>
        <dbReference type="ARBA" id="ARBA00022728"/>
    </source>
</evidence>
<evidence type="ECO:0000256" key="11">
    <source>
        <dbReference type="SAM" id="MobiDB-lite"/>
    </source>
</evidence>
<reference evidence="13 14" key="1">
    <citation type="submission" date="2017-08" db="EMBL/GenBank/DDBJ databases">
        <title>Acidophilic green algal genome provides insights into adaptation to an acidic environment.</title>
        <authorList>
            <person name="Hirooka S."/>
            <person name="Hirose Y."/>
            <person name="Kanesaki Y."/>
            <person name="Higuchi S."/>
            <person name="Fujiwara T."/>
            <person name="Onuma R."/>
            <person name="Era A."/>
            <person name="Ohbayashi R."/>
            <person name="Uzuka A."/>
            <person name="Nozaki H."/>
            <person name="Yoshikawa H."/>
            <person name="Miyagishima S.Y."/>
        </authorList>
    </citation>
    <scope>NUCLEOTIDE SEQUENCE [LARGE SCALE GENOMIC DNA]</scope>
    <source>
        <strain evidence="13 14">NIES-2499</strain>
    </source>
</reference>
<dbReference type="GO" id="GO:0003723">
    <property type="term" value="F:RNA binding"/>
    <property type="evidence" value="ECO:0007669"/>
    <property type="project" value="UniProtKB-UniRule"/>
</dbReference>
<dbReference type="FunFam" id="3.30.70.330:FF:000039">
    <property type="entry name" value="U1 small nuclear ribonucleoprotein A"/>
    <property type="match status" value="1"/>
</dbReference>
<proteinExistence type="inferred from homology"/>
<evidence type="ECO:0000256" key="7">
    <source>
        <dbReference type="ARBA" id="ARBA00023187"/>
    </source>
</evidence>
<evidence type="ECO:0000313" key="13">
    <source>
        <dbReference type="EMBL" id="GAX75127.1"/>
    </source>
</evidence>
<dbReference type="InterPro" id="IPR035979">
    <property type="entry name" value="RBD_domain_sf"/>
</dbReference>
<dbReference type="STRING" id="1157962.A0A250WWB9"/>
<dbReference type="GO" id="GO:0008380">
    <property type="term" value="P:RNA splicing"/>
    <property type="evidence" value="ECO:0007669"/>
    <property type="project" value="UniProtKB-KW"/>
</dbReference>